<gene>
    <name evidence="2" type="ORF">CYLTODRAFT_491735</name>
</gene>
<dbReference type="GO" id="GO:0003676">
    <property type="term" value="F:nucleic acid binding"/>
    <property type="evidence" value="ECO:0007669"/>
    <property type="project" value="InterPro"/>
</dbReference>
<name>A0A0D7B986_9AGAR</name>
<dbReference type="AlphaFoldDB" id="A0A0D7B986"/>
<dbReference type="InterPro" id="IPR003165">
    <property type="entry name" value="Piwi"/>
</dbReference>
<organism evidence="2 3">
    <name type="scientific">Cylindrobasidium torrendii FP15055 ss-10</name>
    <dbReference type="NCBI Taxonomy" id="1314674"/>
    <lineage>
        <taxon>Eukaryota</taxon>
        <taxon>Fungi</taxon>
        <taxon>Dikarya</taxon>
        <taxon>Basidiomycota</taxon>
        <taxon>Agaricomycotina</taxon>
        <taxon>Agaricomycetes</taxon>
        <taxon>Agaricomycetidae</taxon>
        <taxon>Agaricales</taxon>
        <taxon>Marasmiineae</taxon>
        <taxon>Physalacriaceae</taxon>
        <taxon>Cylindrobasidium</taxon>
    </lineage>
</organism>
<dbReference type="SUPFAM" id="SSF53098">
    <property type="entry name" value="Ribonuclease H-like"/>
    <property type="match status" value="1"/>
</dbReference>
<dbReference type="InterPro" id="IPR036397">
    <property type="entry name" value="RNaseH_sf"/>
</dbReference>
<reference evidence="2 3" key="1">
    <citation type="journal article" date="2015" name="Fungal Genet. Biol.">
        <title>Evolution of novel wood decay mechanisms in Agaricales revealed by the genome sequences of Fistulina hepatica and Cylindrobasidium torrendii.</title>
        <authorList>
            <person name="Floudas D."/>
            <person name="Held B.W."/>
            <person name="Riley R."/>
            <person name="Nagy L.G."/>
            <person name="Koehler G."/>
            <person name="Ransdell A.S."/>
            <person name="Younus H."/>
            <person name="Chow J."/>
            <person name="Chiniquy J."/>
            <person name="Lipzen A."/>
            <person name="Tritt A."/>
            <person name="Sun H."/>
            <person name="Haridas S."/>
            <person name="LaButti K."/>
            <person name="Ohm R.A."/>
            <person name="Kues U."/>
            <person name="Blanchette R.A."/>
            <person name="Grigoriev I.V."/>
            <person name="Minto R.E."/>
            <person name="Hibbett D.S."/>
        </authorList>
    </citation>
    <scope>NUCLEOTIDE SEQUENCE [LARGE SCALE GENOMIC DNA]</scope>
    <source>
        <strain evidence="2 3">FP15055 ss-10</strain>
    </source>
</reference>
<dbReference type="Pfam" id="PF08699">
    <property type="entry name" value="ArgoL1"/>
    <property type="match status" value="1"/>
</dbReference>
<dbReference type="InterPro" id="IPR014811">
    <property type="entry name" value="ArgoL1"/>
</dbReference>
<dbReference type="STRING" id="1314674.A0A0D7B986"/>
<dbReference type="InterPro" id="IPR012337">
    <property type="entry name" value="RNaseH-like_sf"/>
</dbReference>
<dbReference type="Gene3D" id="2.170.260.10">
    <property type="entry name" value="paz domain"/>
    <property type="match status" value="1"/>
</dbReference>
<dbReference type="Gene3D" id="3.30.420.10">
    <property type="entry name" value="Ribonuclease H-like superfamily/Ribonuclease H"/>
    <property type="match status" value="1"/>
</dbReference>
<evidence type="ECO:0000313" key="3">
    <source>
        <dbReference type="Proteomes" id="UP000054007"/>
    </source>
</evidence>
<sequence length="859" mass="96063">MSLSERYASLVSQRKPSTASVNAFDLSWDANKLNCRLTLNVVVITPLWKSRNPSKPITIGPQKAMDIMYHLQTEIHPRMFTSLYDGKKNLFTFHEIMDKRGIKTSMPFESGRPQGNMVEVVIRPVAQIHLGVVKRTVTGWMEGQTVASSDAIRTSAALNMLIMAVQAASRESSLVLSKGSSFYFAANGKSVRGSPFKLWSGFNQTVRITRGGLVMNVNTTVGVVIPKTSAIALAIDFLATSHIRDPSDLNRIDQYSPYFRPLNELFRVVKFNLTYGTDRRPKKVHKLIPRAGEVVFEDKNGNKTTVSEYFRRAYSLTVHPHELGILTKSKAVIPLSCLKVEQQLFNGQPSPDVIRKILEFIPQNPAARLAQIKEGWDTMGFESSEMLKSAGMTVSRAENPVQGSILVRPALSFGNNEQLGSGHDGKWDIMKRTLCVTTSLPSWCVVDFNRGDQSHQAVIGQFSKDLRNVMNERGIRCSDPMVFIGQNAQGNISRTLEECGRRAQSALIVAILPDNAPDLYVSVKRFGDVVQGVPTQCVRWSRKLSNNYNARSANQYHNNLVLKINAKLGGVNFAPMDASMEFFRQVPAMIIGADVSHPGPGSMFPSIASVVGSTDHTGARYTGKIRVQASRVEIIEDLGEMVKECLSDFQRINKALPKRIFFYRDGVSEGERAQVSQIEINQQLRAAFSAIYPPGVLPALTFIVVTKRHHIRFFPKPRDADRSQNCEAGFVVHDDKLTSPQYDDFYLQSQVGLKGTSVPGHYTILRDDIFLPFCGNNKHGAKKAIEQFTYTLCHTYARATRSVKIPAPVYYADLLCSRGKFHFDSIDQMSIDSNYTNVDWWKAQFKPLNAKMMNSAFWM</sequence>
<dbReference type="SMART" id="SM00950">
    <property type="entry name" value="Piwi"/>
    <property type="match status" value="1"/>
</dbReference>
<protein>
    <submittedName>
        <fullName evidence="2">Piwi-domain-containing protein</fullName>
    </submittedName>
</protein>
<dbReference type="Gene3D" id="3.40.50.2300">
    <property type="match status" value="1"/>
</dbReference>
<dbReference type="Pfam" id="PF02171">
    <property type="entry name" value="Piwi"/>
    <property type="match status" value="1"/>
</dbReference>
<dbReference type="SUPFAM" id="SSF101690">
    <property type="entry name" value="PAZ domain"/>
    <property type="match status" value="1"/>
</dbReference>
<dbReference type="EMBL" id="KN880565">
    <property type="protein sequence ID" value="KIY66101.1"/>
    <property type="molecule type" value="Genomic_DNA"/>
</dbReference>
<evidence type="ECO:0000259" key="1">
    <source>
        <dbReference type="PROSITE" id="PS50822"/>
    </source>
</evidence>
<proteinExistence type="predicted"/>
<keyword evidence="3" id="KW-1185">Reference proteome</keyword>
<evidence type="ECO:0000313" key="2">
    <source>
        <dbReference type="EMBL" id="KIY66101.1"/>
    </source>
</evidence>
<feature type="domain" description="Piwi" evidence="1">
    <location>
        <begin position="507"/>
        <end position="824"/>
    </location>
</feature>
<dbReference type="SMART" id="SM01163">
    <property type="entry name" value="DUF1785"/>
    <property type="match status" value="1"/>
</dbReference>
<dbReference type="PANTHER" id="PTHR22891">
    <property type="entry name" value="EUKARYOTIC TRANSLATION INITIATION FACTOR 2C"/>
    <property type="match status" value="1"/>
</dbReference>
<dbReference type="Proteomes" id="UP000054007">
    <property type="component" value="Unassembled WGS sequence"/>
</dbReference>
<dbReference type="OrthoDB" id="10252740at2759"/>
<accession>A0A0D7B986</accession>
<dbReference type="PROSITE" id="PS50822">
    <property type="entry name" value="PIWI"/>
    <property type="match status" value="1"/>
</dbReference>
<dbReference type="InterPro" id="IPR036085">
    <property type="entry name" value="PAZ_dom_sf"/>
</dbReference>